<accession>A0ABD5XNU9</accession>
<reference evidence="2 3" key="1">
    <citation type="journal article" date="2019" name="Int. J. Syst. Evol. Microbiol.">
        <title>The Global Catalogue of Microorganisms (GCM) 10K type strain sequencing project: providing services to taxonomists for standard genome sequencing and annotation.</title>
        <authorList>
            <consortium name="The Broad Institute Genomics Platform"/>
            <consortium name="The Broad Institute Genome Sequencing Center for Infectious Disease"/>
            <person name="Wu L."/>
            <person name="Ma J."/>
        </authorList>
    </citation>
    <scope>NUCLEOTIDE SEQUENCE [LARGE SCALE GENOMIC DNA]</scope>
    <source>
        <strain evidence="2 3">DT92</strain>
    </source>
</reference>
<comment type="caution">
    <text evidence="2">The sequence shown here is derived from an EMBL/GenBank/DDBJ whole genome shotgun (WGS) entry which is preliminary data.</text>
</comment>
<evidence type="ECO:0000313" key="3">
    <source>
        <dbReference type="Proteomes" id="UP001596368"/>
    </source>
</evidence>
<feature type="transmembrane region" description="Helical" evidence="1">
    <location>
        <begin position="46"/>
        <end position="65"/>
    </location>
</feature>
<dbReference type="GeneID" id="81121481"/>
<keyword evidence="1" id="KW-1133">Transmembrane helix</keyword>
<keyword evidence="1" id="KW-0472">Membrane</keyword>
<evidence type="ECO:0000256" key="1">
    <source>
        <dbReference type="SAM" id="Phobius"/>
    </source>
</evidence>
<feature type="transmembrane region" description="Helical" evidence="1">
    <location>
        <begin position="77"/>
        <end position="96"/>
    </location>
</feature>
<organism evidence="2 3">
    <name type="scientific">Halobaculum litoreum</name>
    <dbReference type="NCBI Taxonomy" id="3031998"/>
    <lineage>
        <taxon>Archaea</taxon>
        <taxon>Methanobacteriati</taxon>
        <taxon>Methanobacteriota</taxon>
        <taxon>Stenosarchaea group</taxon>
        <taxon>Halobacteria</taxon>
        <taxon>Halobacteriales</taxon>
        <taxon>Haloferacaceae</taxon>
        <taxon>Halobaculum</taxon>
    </lineage>
</organism>
<name>A0ABD5XNU9_9EURY</name>
<evidence type="ECO:0000313" key="2">
    <source>
        <dbReference type="EMBL" id="MFC7136754.1"/>
    </source>
</evidence>
<proteinExistence type="predicted"/>
<sequence>MSAVRRALLALVGTPAGLAALAAVGGAHPDHATPTPAGPLAGLSAAGVGVGIAGLVVLTGAVLLAHEGVLDERSRSAGVGVGAGLVVAGAAVAVVLP</sequence>
<keyword evidence="1" id="KW-0812">Transmembrane</keyword>
<dbReference type="Proteomes" id="UP001596368">
    <property type="component" value="Unassembled WGS sequence"/>
</dbReference>
<protein>
    <submittedName>
        <fullName evidence="2">Uncharacterized protein</fullName>
    </submittedName>
</protein>
<keyword evidence="3" id="KW-1185">Reference proteome</keyword>
<gene>
    <name evidence="2" type="ORF">ACFQRB_10125</name>
</gene>
<dbReference type="AlphaFoldDB" id="A0ABD5XNU9"/>
<dbReference type="RefSeq" id="WP_284014256.1">
    <property type="nucleotide sequence ID" value="NZ_CP126156.1"/>
</dbReference>
<dbReference type="EMBL" id="JBHSZG010000001">
    <property type="protein sequence ID" value="MFC7136754.1"/>
    <property type="molecule type" value="Genomic_DNA"/>
</dbReference>